<accession>A0AC60A6G2</accession>
<reference evidence="1" key="2">
    <citation type="submission" date="2025-03" db="EMBL/GenBank/DDBJ databases">
        <authorList>
            <consortium name="ELIXIR-Norway"/>
            <consortium name="Elixir Norway"/>
        </authorList>
    </citation>
    <scope>NUCLEOTIDE SEQUENCE</scope>
</reference>
<reference evidence="1" key="1">
    <citation type="submission" date="2023-05" db="EMBL/GenBank/DDBJ databases">
        <authorList>
            <consortium name="ELIXIR-Norway"/>
        </authorList>
    </citation>
    <scope>NUCLEOTIDE SEQUENCE</scope>
</reference>
<dbReference type="Proteomes" id="UP001162501">
    <property type="component" value="Chromosome 8"/>
</dbReference>
<evidence type="ECO:0000313" key="1">
    <source>
        <dbReference type="EMBL" id="CAN0561921.1"/>
    </source>
</evidence>
<protein>
    <submittedName>
        <fullName evidence="1">Uncharacterized protein</fullName>
    </submittedName>
</protein>
<feature type="non-terminal residue" evidence="1">
    <location>
        <position position="64"/>
    </location>
</feature>
<organism evidence="1 2">
    <name type="scientific">Rangifer tarandus platyrhynchus</name>
    <name type="common">Svalbard reindeer</name>
    <dbReference type="NCBI Taxonomy" id="3082113"/>
    <lineage>
        <taxon>Eukaryota</taxon>
        <taxon>Metazoa</taxon>
        <taxon>Chordata</taxon>
        <taxon>Craniata</taxon>
        <taxon>Vertebrata</taxon>
        <taxon>Euteleostomi</taxon>
        <taxon>Mammalia</taxon>
        <taxon>Eutheria</taxon>
        <taxon>Laurasiatheria</taxon>
        <taxon>Artiodactyla</taxon>
        <taxon>Ruminantia</taxon>
        <taxon>Pecora</taxon>
        <taxon>Cervidae</taxon>
        <taxon>Odocoileinae</taxon>
        <taxon>Rangifer</taxon>
    </lineage>
</organism>
<feature type="non-terminal residue" evidence="1">
    <location>
        <position position="1"/>
    </location>
</feature>
<gene>
    <name evidence="1" type="ORF">MRATA1EN22A_LOCUS27267</name>
</gene>
<name>A0AC60A6G2_RANTA</name>
<sequence>GHLLEAEGSRICKIQFLLLSLHQSISVEEISVPFGFRNTKSKGHVNAVPAGVERNSANIKLITL</sequence>
<proteinExistence type="predicted"/>
<dbReference type="EMBL" id="OX596092">
    <property type="protein sequence ID" value="CAN0561921.1"/>
    <property type="molecule type" value="Genomic_DNA"/>
</dbReference>
<evidence type="ECO:0000313" key="2">
    <source>
        <dbReference type="Proteomes" id="UP001162501"/>
    </source>
</evidence>